<organism evidence="3 4">
    <name type="scientific">Arachis duranensis</name>
    <name type="common">Wild peanut</name>
    <dbReference type="NCBI Taxonomy" id="130453"/>
    <lineage>
        <taxon>Eukaryota</taxon>
        <taxon>Viridiplantae</taxon>
        <taxon>Streptophyta</taxon>
        <taxon>Embryophyta</taxon>
        <taxon>Tracheophyta</taxon>
        <taxon>Spermatophyta</taxon>
        <taxon>Magnoliopsida</taxon>
        <taxon>eudicotyledons</taxon>
        <taxon>Gunneridae</taxon>
        <taxon>Pentapetalae</taxon>
        <taxon>rosids</taxon>
        <taxon>fabids</taxon>
        <taxon>Fabales</taxon>
        <taxon>Fabaceae</taxon>
        <taxon>Papilionoideae</taxon>
        <taxon>50 kb inversion clade</taxon>
        <taxon>dalbergioids sensu lato</taxon>
        <taxon>Dalbergieae</taxon>
        <taxon>Pterocarpus clade</taxon>
        <taxon>Arachis</taxon>
    </lineage>
</organism>
<dbReference type="Pfam" id="PF14372">
    <property type="entry name" value="hAT-like_RNase-H"/>
    <property type="match status" value="1"/>
</dbReference>
<dbReference type="InterPro" id="IPR025525">
    <property type="entry name" value="hAT-like_transposase_RNase-H"/>
</dbReference>
<reference evidence="4" key="2">
    <citation type="submission" date="2025-08" db="UniProtKB">
        <authorList>
            <consortium name="RefSeq"/>
        </authorList>
    </citation>
    <scope>IDENTIFICATION</scope>
    <source>
        <tissue evidence="4">Whole plant</tissue>
    </source>
</reference>
<protein>
    <submittedName>
        <fullName evidence="4">Zinc finger BED domain-containing protein RICESLEEPER 2-like</fullName>
    </submittedName>
</protein>
<reference evidence="3" key="1">
    <citation type="journal article" date="2016" name="Nat. Genet.">
        <title>The genome sequences of Arachis duranensis and Arachis ipaensis, the diploid ancestors of cultivated peanut.</title>
        <authorList>
            <person name="Bertioli D.J."/>
            <person name="Cannon S.B."/>
            <person name="Froenicke L."/>
            <person name="Huang G."/>
            <person name="Farmer A.D."/>
            <person name="Cannon E.K."/>
            <person name="Liu X."/>
            <person name="Gao D."/>
            <person name="Clevenger J."/>
            <person name="Dash S."/>
            <person name="Ren L."/>
            <person name="Moretzsohn M.C."/>
            <person name="Shirasawa K."/>
            <person name="Huang W."/>
            <person name="Vidigal B."/>
            <person name="Abernathy B."/>
            <person name="Chu Y."/>
            <person name="Niederhuth C.E."/>
            <person name="Umale P."/>
            <person name="Araujo A.C."/>
            <person name="Kozik A."/>
            <person name="Kim K.D."/>
            <person name="Burow M.D."/>
            <person name="Varshney R.K."/>
            <person name="Wang X."/>
            <person name="Zhang X."/>
            <person name="Barkley N."/>
            <person name="Guimaraes P.M."/>
            <person name="Isobe S."/>
            <person name="Guo B."/>
            <person name="Liao B."/>
            <person name="Stalker H.T."/>
            <person name="Schmitz R.J."/>
            <person name="Scheffler B.E."/>
            <person name="Leal-Bertioli S.C."/>
            <person name="Xun X."/>
            <person name="Jackson S.A."/>
            <person name="Michelmore R."/>
            <person name="Ozias-Akins P."/>
        </authorList>
    </citation>
    <scope>NUCLEOTIDE SEQUENCE [LARGE SCALE GENOMIC DNA]</scope>
    <source>
        <strain evidence="3">cv. V14167</strain>
    </source>
</reference>
<feature type="domain" description="HAT C-terminal dimerisation" evidence="1">
    <location>
        <begin position="416"/>
        <end position="501"/>
    </location>
</feature>
<dbReference type="RefSeq" id="XP_020992516.1">
    <property type="nucleotide sequence ID" value="XM_021136857.2"/>
</dbReference>
<evidence type="ECO:0000259" key="1">
    <source>
        <dbReference type="Pfam" id="PF05699"/>
    </source>
</evidence>
<feature type="domain" description="hAT-like transposase RNase-H fold" evidence="2">
    <location>
        <begin position="268"/>
        <end position="368"/>
    </location>
</feature>
<dbReference type="GeneID" id="107479367"/>
<dbReference type="GO" id="GO:0003677">
    <property type="term" value="F:DNA binding"/>
    <property type="evidence" value="ECO:0007669"/>
    <property type="project" value="InterPro"/>
</dbReference>
<evidence type="ECO:0000313" key="4">
    <source>
        <dbReference type="RefSeq" id="XP_020992516.1"/>
    </source>
</evidence>
<dbReference type="PANTHER" id="PTHR23272">
    <property type="entry name" value="BED FINGER-RELATED"/>
    <property type="match status" value="1"/>
</dbReference>
<accession>A0A6P5N8X1</accession>
<dbReference type="KEGG" id="adu:107479367"/>
<dbReference type="AlphaFoldDB" id="A0A6P5N8X1"/>
<dbReference type="InterPro" id="IPR008906">
    <property type="entry name" value="HATC_C_dom"/>
</dbReference>
<dbReference type="GO" id="GO:0046983">
    <property type="term" value="F:protein dimerization activity"/>
    <property type="evidence" value="ECO:0007669"/>
    <property type="project" value="InterPro"/>
</dbReference>
<dbReference type="InterPro" id="IPR012337">
    <property type="entry name" value="RNaseH-like_sf"/>
</dbReference>
<dbReference type="SUPFAM" id="SSF53098">
    <property type="entry name" value="Ribonuclease H-like"/>
    <property type="match status" value="1"/>
</dbReference>
<dbReference type="Proteomes" id="UP000515211">
    <property type="component" value="Chromosome 3"/>
</dbReference>
<sequence length="518" mass="59458">MEKKLISQYQQYQQQTLALYQHTTTITNQPVTDENGGNETVVTKKGRRLHQFGMILIKMKVLKVQKLFARWNPQKRVLSFVQVPAPRRGIDVADAIFRCLKTWGIENKVFSVSVDSASYSDSCLRALKDTISDNNSLPVGGSLFHVRCCAHILNLLVQDGLGKIKGIIHKVCESVKYVNFNDSRFKTFVEIAENKRLKEKKLIIDCPTRWNSTYNMLSVALKFKSVFPVYKEREPHYNYEPSSEDCRKVEKICKLLKVFNLATHVIYGSEYPTANLYLPEVWKVKQVIDDAIEDRDSFMREMATSMKEKFDKYWGECNMVMSLACVLDPRCKLHVIKFYFPLIYKPKHVAAENIEKVKNTLQEMYDEYTEKYHGETIISGVNTNSLVASSNVVSSEIDEMLNMVREKEAIHPTKSELEVYLDESAYIPEGNSKSFSALEWWKNNSLKFKVLSKMAADILAIPVSTVTSESSFSAGGRVIDEYRSQLNQESIEALICGGDWLRNKYGLKKKPKVLEQED</sequence>
<name>A0A6P5N8X1_ARADU</name>
<evidence type="ECO:0000259" key="2">
    <source>
        <dbReference type="Pfam" id="PF14372"/>
    </source>
</evidence>
<evidence type="ECO:0000313" key="3">
    <source>
        <dbReference type="Proteomes" id="UP000515211"/>
    </source>
</evidence>
<dbReference type="PANTHER" id="PTHR23272:SF182">
    <property type="entry name" value="OS09G0381850 PROTEIN"/>
    <property type="match status" value="1"/>
</dbReference>
<keyword evidence="3" id="KW-1185">Reference proteome</keyword>
<gene>
    <name evidence="4" type="primary">LOC107479367</name>
</gene>
<dbReference type="Pfam" id="PF05699">
    <property type="entry name" value="Dimer_Tnp_hAT"/>
    <property type="match status" value="1"/>
</dbReference>
<proteinExistence type="predicted"/>